<dbReference type="CDD" id="cd06578">
    <property type="entry name" value="HemD"/>
    <property type="match status" value="1"/>
</dbReference>
<comment type="pathway">
    <text evidence="1 9">Porphyrin-containing compound metabolism; protoporphyrin-IX biosynthesis; coproporphyrinogen-III from 5-aminolevulinate: step 3/4.</text>
</comment>
<evidence type="ECO:0000256" key="3">
    <source>
        <dbReference type="ARBA" id="ARBA00013109"/>
    </source>
</evidence>
<evidence type="ECO:0000256" key="7">
    <source>
        <dbReference type="ARBA" id="ARBA00040167"/>
    </source>
</evidence>
<dbReference type="InterPro" id="IPR003754">
    <property type="entry name" value="4pyrrol_synth_uPrphyn_synth"/>
</dbReference>
<dbReference type="PANTHER" id="PTHR38042:SF1">
    <property type="entry name" value="UROPORPHYRINOGEN-III SYNTHASE, CHLOROPLASTIC"/>
    <property type="match status" value="1"/>
</dbReference>
<dbReference type="InterPro" id="IPR036108">
    <property type="entry name" value="4pyrrol_syn_uPrphyn_synt_sf"/>
</dbReference>
<organism evidence="11 12">
    <name type="scientific">Candidatus Spyradosoma merdigallinarum</name>
    <dbReference type="NCBI Taxonomy" id="2840950"/>
    <lineage>
        <taxon>Bacteria</taxon>
        <taxon>Pseudomonadati</taxon>
        <taxon>Verrucomicrobiota</taxon>
        <taxon>Opitutia</taxon>
        <taxon>Opitutia incertae sedis</taxon>
        <taxon>Candidatus Spyradosoma</taxon>
    </lineage>
</organism>
<keyword evidence="4 9" id="KW-0456">Lyase</keyword>
<accession>A0A9D1T1J6</accession>
<dbReference type="AlphaFoldDB" id="A0A9D1T1J6"/>
<dbReference type="PANTHER" id="PTHR38042">
    <property type="entry name" value="UROPORPHYRINOGEN-III SYNTHASE, CHLOROPLASTIC"/>
    <property type="match status" value="1"/>
</dbReference>
<evidence type="ECO:0000256" key="6">
    <source>
        <dbReference type="ARBA" id="ARBA00037589"/>
    </source>
</evidence>
<evidence type="ECO:0000256" key="2">
    <source>
        <dbReference type="ARBA" id="ARBA00008133"/>
    </source>
</evidence>
<gene>
    <name evidence="11" type="ORF">IAC75_05260</name>
</gene>
<dbReference type="GO" id="GO:0006782">
    <property type="term" value="P:protoporphyrinogen IX biosynthetic process"/>
    <property type="evidence" value="ECO:0007669"/>
    <property type="project" value="UniProtKB-UniRule"/>
</dbReference>
<dbReference type="SUPFAM" id="SSF69618">
    <property type="entry name" value="HemD-like"/>
    <property type="match status" value="1"/>
</dbReference>
<proteinExistence type="inferred from homology"/>
<comment type="caution">
    <text evidence="11">The sequence shown here is derived from an EMBL/GenBank/DDBJ whole genome shotgun (WGS) entry which is preliminary data.</text>
</comment>
<evidence type="ECO:0000256" key="1">
    <source>
        <dbReference type="ARBA" id="ARBA00004772"/>
    </source>
</evidence>
<comment type="catalytic activity">
    <reaction evidence="8 9">
        <text>hydroxymethylbilane = uroporphyrinogen III + H2O</text>
        <dbReference type="Rhea" id="RHEA:18965"/>
        <dbReference type="ChEBI" id="CHEBI:15377"/>
        <dbReference type="ChEBI" id="CHEBI:57308"/>
        <dbReference type="ChEBI" id="CHEBI:57845"/>
        <dbReference type="EC" id="4.2.1.75"/>
    </reaction>
</comment>
<comment type="similarity">
    <text evidence="2 9">Belongs to the uroporphyrinogen-III synthase family.</text>
</comment>
<dbReference type="EC" id="4.2.1.75" evidence="3 9"/>
<dbReference type="EMBL" id="DVOG01000135">
    <property type="protein sequence ID" value="HIV04539.1"/>
    <property type="molecule type" value="Genomic_DNA"/>
</dbReference>
<dbReference type="InterPro" id="IPR039793">
    <property type="entry name" value="UROS/Hem4"/>
</dbReference>
<name>A0A9D1T1J6_9BACT</name>
<dbReference type="Pfam" id="PF02602">
    <property type="entry name" value="HEM4"/>
    <property type="match status" value="1"/>
</dbReference>
<sequence>MPKKLQNRRVVVTRPEEHNAGLRAELEARGAGVVEMPLIEISLDGDEAVADEIFSAIGEYDWLVFTSANGVRGFFKKFFERFKDLRWLGPCRIACVGPATKKAVEDLHLEVETVPDEHTGAALADKLIADHDLENLKVCLVTGNRNPDTLARRLSGEARAIVDAFPCYASDAADVSAHPALADFRANGADFIVFASGSAVRSFVMQAPTLRLEKSAVRPRAVAIGEPTASALRQAGIPVAAVAARATPEAIAEAIEALLD</sequence>
<evidence type="ECO:0000313" key="11">
    <source>
        <dbReference type="EMBL" id="HIV04539.1"/>
    </source>
</evidence>
<evidence type="ECO:0000313" key="12">
    <source>
        <dbReference type="Proteomes" id="UP000886812"/>
    </source>
</evidence>
<feature type="domain" description="Tetrapyrrole biosynthesis uroporphyrinogen III synthase" evidence="10">
    <location>
        <begin position="22"/>
        <end position="252"/>
    </location>
</feature>
<evidence type="ECO:0000256" key="8">
    <source>
        <dbReference type="ARBA" id="ARBA00048617"/>
    </source>
</evidence>
<evidence type="ECO:0000256" key="5">
    <source>
        <dbReference type="ARBA" id="ARBA00023244"/>
    </source>
</evidence>
<reference evidence="11" key="1">
    <citation type="submission" date="2020-10" db="EMBL/GenBank/DDBJ databases">
        <authorList>
            <person name="Gilroy R."/>
        </authorList>
    </citation>
    <scope>NUCLEOTIDE SEQUENCE</scope>
    <source>
        <strain evidence="11">10669</strain>
    </source>
</reference>
<protein>
    <recommendedName>
        <fullName evidence="7 9">Uroporphyrinogen-III synthase</fullName>
        <ecNumber evidence="3 9">4.2.1.75</ecNumber>
    </recommendedName>
</protein>
<evidence type="ECO:0000259" key="10">
    <source>
        <dbReference type="Pfam" id="PF02602"/>
    </source>
</evidence>
<dbReference type="Gene3D" id="3.40.50.10090">
    <property type="match status" value="2"/>
</dbReference>
<comment type="function">
    <text evidence="6 9">Catalyzes cyclization of the linear tetrapyrrole, hydroxymethylbilane, to the macrocyclic uroporphyrinogen III.</text>
</comment>
<dbReference type="GO" id="GO:0004852">
    <property type="term" value="F:uroporphyrinogen-III synthase activity"/>
    <property type="evidence" value="ECO:0007669"/>
    <property type="project" value="UniProtKB-UniRule"/>
</dbReference>
<reference evidence="11" key="2">
    <citation type="journal article" date="2021" name="PeerJ">
        <title>Extensive microbial diversity within the chicken gut microbiome revealed by metagenomics and culture.</title>
        <authorList>
            <person name="Gilroy R."/>
            <person name="Ravi A."/>
            <person name="Getino M."/>
            <person name="Pursley I."/>
            <person name="Horton D.L."/>
            <person name="Alikhan N.F."/>
            <person name="Baker D."/>
            <person name="Gharbi K."/>
            <person name="Hall N."/>
            <person name="Watson M."/>
            <person name="Adriaenssens E.M."/>
            <person name="Foster-Nyarko E."/>
            <person name="Jarju S."/>
            <person name="Secka A."/>
            <person name="Antonio M."/>
            <person name="Oren A."/>
            <person name="Chaudhuri R.R."/>
            <person name="La Ragione R."/>
            <person name="Hildebrand F."/>
            <person name="Pallen M.J."/>
        </authorList>
    </citation>
    <scope>NUCLEOTIDE SEQUENCE</scope>
    <source>
        <strain evidence="11">10669</strain>
    </source>
</reference>
<evidence type="ECO:0000256" key="4">
    <source>
        <dbReference type="ARBA" id="ARBA00023239"/>
    </source>
</evidence>
<keyword evidence="5 9" id="KW-0627">Porphyrin biosynthesis</keyword>
<dbReference type="GO" id="GO:0006780">
    <property type="term" value="P:uroporphyrinogen III biosynthetic process"/>
    <property type="evidence" value="ECO:0007669"/>
    <property type="project" value="UniProtKB-UniRule"/>
</dbReference>
<evidence type="ECO:0000256" key="9">
    <source>
        <dbReference type="RuleBase" id="RU366031"/>
    </source>
</evidence>
<dbReference type="Proteomes" id="UP000886812">
    <property type="component" value="Unassembled WGS sequence"/>
</dbReference>